<evidence type="ECO:0000256" key="8">
    <source>
        <dbReference type="SAM" id="MobiDB-lite"/>
    </source>
</evidence>
<evidence type="ECO:0000256" key="1">
    <source>
        <dbReference type="ARBA" id="ARBA00002738"/>
    </source>
</evidence>
<dbReference type="EMBL" id="KN824462">
    <property type="protein sequence ID" value="KIM20203.1"/>
    <property type="molecule type" value="Genomic_DNA"/>
</dbReference>
<keyword evidence="11" id="KW-1185">Reference proteome</keyword>
<organism evidence="10 11">
    <name type="scientific">Serendipita vermifera MAFF 305830</name>
    <dbReference type="NCBI Taxonomy" id="933852"/>
    <lineage>
        <taxon>Eukaryota</taxon>
        <taxon>Fungi</taxon>
        <taxon>Dikarya</taxon>
        <taxon>Basidiomycota</taxon>
        <taxon>Agaricomycotina</taxon>
        <taxon>Agaricomycetes</taxon>
        <taxon>Sebacinales</taxon>
        <taxon>Serendipitaceae</taxon>
        <taxon>Serendipita</taxon>
    </lineage>
</organism>
<evidence type="ECO:0000256" key="7">
    <source>
        <dbReference type="ARBA" id="ARBA00023242"/>
    </source>
</evidence>
<feature type="compositionally biased region" description="Basic and acidic residues" evidence="8">
    <location>
        <begin position="194"/>
        <end position="203"/>
    </location>
</feature>
<proteinExistence type="inferred from homology"/>
<feature type="compositionally biased region" description="Polar residues" evidence="8">
    <location>
        <begin position="180"/>
        <end position="192"/>
    </location>
</feature>
<dbReference type="PANTHER" id="PTHR41391:SF1">
    <property type="entry name" value="RESTRICTION OF TELOMERE CAPPING PROTEIN 4"/>
    <property type="match status" value="1"/>
</dbReference>
<protein>
    <recommendedName>
        <fullName evidence="5">Restriction of telomere capping protein 4</fullName>
    </recommendedName>
</protein>
<dbReference type="GO" id="GO:0005634">
    <property type="term" value="C:nucleus"/>
    <property type="evidence" value="ECO:0007669"/>
    <property type="project" value="UniProtKB-SubCell"/>
</dbReference>
<feature type="compositionally biased region" description="Low complexity" evidence="8">
    <location>
        <begin position="170"/>
        <end position="179"/>
    </location>
</feature>
<evidence type="ECO:0000256" key="4">
    <source>
        <dbReference type="ARBA" id="ARBA00009461"/>
    </source>
</evidence>
<evidence type="ECO:0000313" key="10">
    <source>
        <dbReference type="EMBL" id="KIM20203.1"/>
    </source>
</evidence>
<feature type="compositionally biased region" description="Low complexity" evidence="8">
    <location>
        <begin position="80"/>
        <end position="106"/>
    </location>
</feature>
<feature type="compositionally biased region" description="Basic residues" evidence="8">
    <location>
        <begin position="107"/>
        <end position="121"/>
    </location>
</feature>
<dbReference type="AlphaFoldDB" id="A0A0C2W126"/>
<evidence type="ECO:0000256" key="3">
    <source>
        <dbReference type="ARBA" id="ARBA00004496"/>
    </source>
</evidence>
<dbReference type="Pfam" id="PF14474">
    <property type="entry name" value="RTC4"/>
    <property type="match status" value="1"/>
</dbReference>
<comment type="function">
    <text evidence="1">May be involved in a process influencing telomere capping.</text>
</comment>
<accession>A0A0C2W126</accession>
<evidence type="ECO:0000256" key="2">
    <source>
        <dbReference type="ARBA" id="ARBA00004123"/>
    </source>
</evidence>
<dbReference type="GO" id="GO:0005737">
    <property type="term" value="C:cytoplasm"/>
    <property type="evidence" value="ECO:0007669"/>
    <property type="project" value="UniProtKB-SubCell"/>
</dbReference>
<keyword evidence="6" id="KW-0963">Cytoplasm</keyword>
<comment type="subcellular location">
    <subcellularLocation>
        <location evidence="3">Cytoplasm</location>
    </subcellularLocation>
    <subcellularLocation>
        <location evidence="2">Nucleus</location>
    </subcellularLocation>
</comment>
<dbReference type="PANTHER" id="PTHR41391">
    <property type="entry name" value="RESTRICTION OF TELOMERE CAPPING PROTEIN 4"/>
    <property type="match status" value="1"/>
</dbReference>
<evidence type="ECO:0000259" key="9">
    <source>
        <dbReference type="SMART" id="SM01312"/>
    </source>
</evidence>
<dbReference type="HOGENOM" id="CLU_485842_0_0_1"/>
<dbReference type="Proteomes" id="UP000054097">
    <property type="component" value="Unassembled WGS sequence"/>
</dbReference>
<feature type="region of interest" description="Disordered" evidence="8">
    <location>
        <begin position="466"/>
        <end position="547"/>
    </location>
</feature>
<dbReference type="STRING" id="933852.A0A0C2W126"/>
<dbReference type="InterPro" id="IPR039024">
    <property type="entry name" value="RTC4"/>
</dbReference>
<dbReference type="SMART" id="SM01312">
    <property type="entry name" value="RTC4"/>
    <property type="match status" value="1"/>
</dbReference>
<feature type="compositionally biased region" description="Polar residues" evidence="8">
    <location>
        <begin position="28"/>
        <end position="44"/>
    </location>
</feature>
<keyword evidence="7" id="KW-0539">Nucleus</keyword>
<dbReference type="OrthoDB" id="128308at2759"/>
<gene>
    <name evidence="10" type="ORF">M408DRAFT_13122</name>
</gene>
<reference evidence="11" key="2">
    <citation type="submission" date="2015-01" db="EMBL/GenBank/DDBJ databases">
        <title>Evolutionary Origins and Diversification of the Mycorrhizal Mutualists.</title>
        <authorList>
            <consortium name="DOE Joint Genome Institute"/>
            <consortium name="Mycorrhizal Genomics Consortium"/>
            <person name="Kohler A."/>
            <person name="Kuo A."/>
            <person name="Nagy L.G."/>
            <person name="Floudas D."/>
            <person name="Copeland A."/>
            <person name="Barry K.W."/>
            <person name="Cichocki N."/>
            <person name="Veneault-Fourrey C."/>
            <person name="LaButti K."/>
            <person name="Lindquist E.A."/>
            <person name="Lipzen A."/>
            <person name="Lundell T."/>
            <person name="Morin E."/>
            <person name="Murat C."/>
            <person name="Riley R."/>
            <person name="Ohm R."/>
            <person name="Sun H."/>
            <person name="Tunlid A."/>
            <person name="Henrissat B."/>
            <person name="Grigoriev I.V."/>
            <person name="Hibbett D.S."/>
            <person name="Martin F."/>
        </authorList>
    </citation>
    <scope>NUCLEOTIDE SEQUENCE [LARGE SCALE GENOMIC DNA]</scope>
    <source>
        <strain evidence="11">MAFF 305830</strain>
    </source>
</reference>
<evidence type="ECO:0000256" key="6">
    <source>
        <dbReference type="ARBA" id="ARBA00022490"/>
    </source>
</evidence>
<dbReference type="InterPro" id="IPR028094">
    <property type="entry name" value="RTC4_C"/>
</dbReference>
<feature type="domain" description="Restriction of telomere capping protein 4 C-terminal" evidence="9">
    <location>
        <begin position="321"/>
        <end position="447"/>
    </location>
</feature>
<sequence>MSDEDEDSSSSTDEIDMLRPSQAAKKTALQNKLGTRPKVNQKNKGTPAKAVASRPAKPPPATKAVKPSNGKKDTSESDSDPISYSSKRSAGGKGKSQQTKEATKTKPGAKGKTGKQAVKKKPTADIEEITASETDNDKNATPVKPKPLGPSRYEPRPFPMDLSTSPVAGSSRATSSLSSVIQTKNKQFTSSKAEGLKRSRSPESSDSESDGPDFTYTQAVRLVEADPNTLCPFCDEPLPDPPSEILTNMLAKLKRKATPDPRYGNSLGLKLDMSQYISFCARHTAESEEFPKGQKYGWPTALDSAKLVKRIWKLQSQLQDIIDDPDEGTFLRPLQETASKYGKGAVTGAKGSWASFENASTGYYGEQGLALIMQVLFDMFPTIPGEKTAPLELSNYYSLVLVPEVALLLIQGDLQKRKGEDEGRATRSQALKVLRKSTKYGLAIFPMADGDKTNFGDDIARNRARKMRKLRDQEEEEERIRSSSQNTDAEVILELSTEEEEEMEEQKTPVAKKRRTHKPPAEEVVSAGKAAKRKTDGETVKVASEVSQPPIEKSVILTRDV</sequence>
<evidence type="ECO:0000313" key="11">
    <source>
        <dbReference type="Proteomes" id="UP000054097"/>
    </source>
</evidence>
<name>A0A0C2W126_SERVB</name>
<comment type="similarity">
    <text evidence="4">Belongs to the RTC4 family.</text>
</comment>
<feature type="region of interest" description="Disordered" evidence="8">
    <location>
        <begin position="1"/>
        <end position="213"/>
    </location>
</feature>
<evidence type="ECO:0000256" key="5">
    <source>
        <dbReference type="ARBA" id="ARBA00015162"/>
    </source>
</evidence>
<reference evidence="10 11" key="1">
    <citation type="submission" date="2014-04" db="EMBL/GenBank/DDBJ databases">
        <authorList>
            <consortium name="DOE Joint Genome Institute"/>
            <person name="Kuo A."/>
            <person name="Zuccaro A."/>
            <person name="Kohler A."/>
            <person name="Nagy L.G."/>
            <person name="Floudas D."/>
            <person name="Copeland A."/>
            <person name="Barry K.W."/>
            <person name="Cichocki N."/>
            <person name="Veneault-Fourrey C."/>
            <person name="LaButti K."/>
            <person name="Lindquist E.A."/>
            <person name="Lipzen A."/>
            <person name="Lundell T."/>
            <person name="Morin E."/>
            <person name="Murat C."/>
            <person name="Sun H."/>
            <person name="Tunlid A."/>
            <person name="Henrissat B."/>
            <person name="Grigoriev I.V."/>
            <person name="Hibbett D.S."/>
            <person name="Martin F."/>
            <person name="Nordberg H.P."/>
            <person name="Cantor M.N."/>
            <person name="Hua S.X."/>
        </authorList>
    </citation>
    <scope>NUCLEOTIDE SEQUENCE [LARGE SCALE GENOMIC DNA]</scope>
    <source>
        <strain evidence="10 11">MAFF 305830</strain>
    </source>
</reference>